<evidence type="ECO:0000313" key="2">
    <source>
        <dbReference type="Proteomes" id="UP000308600"/>
    </source>
</evidence>
<reference evidence="1 2" key="1">
    <citation type="journal article" date="2019" name="Nat. Ecol. Evol.">
        <title>Megaphylogeny resolves global patterns of mushroom evolution.</title>
        <authorList>
            <person name="Varga T."/>
            <person name="Krizsan K."/>
            <person name="Foldi C."/>
            <person name="Dima B."/>
            <person name="Sanchez-Garcia M."/>
            <person name="Sanchez-Ramirez S."/>
            <person name="Szollosi G.J."/>
            <person name="Szarkandi J.G."/>
            <person name="Papp V."/>
            <person name="Albert L."/>
            <person name="Andreopoulos W."/>
            <person name="Angelini C."/>
            <person name="Antonin V."/>
            <person name="Barry K.W."/>
            <person name="Bougher N.L."/>
            <person name="Buchanan P."/>
            <person name="Buyck B."/>
            <person name="Bense V."/>
            <person name="Catcheside P."/>
            <person name="Chovatia M."/>
            <person name="Cooper J."/>
            <person name="Damon W."/>
            <person name="Desjardin D."/>
            <person name="Finy P."/>
            <person name="Geml J."/>
            <person name="Haridas S."/>
            <person name="Hughes K."/>
            <person name="Justo A."/>
            <person name="Karasinski D."/>
            <person name="Kautmanova I."/>
            <person name="Kiss B."/>
            <person name="Kocsube S."/>
            <person name="Kotiranta H."/>
            <person name="LaButti K.M."/>
            <person name="Lechner B.E."/>
            <person name="Liimatainen K."/>
            <person name="Lipzen A."/>
            <person name="Lukacs Z."/>
            <person name="Mihaltcheva S."/>
            <person name="Morgado L.N."/>
            <person name="Niskanen T."/>
            <person name="Noordeloos M.E."/>
            <person name="Ohm R.A."/>
            <person name="Ortiz-Santana B."/>
            <person name="Ovrebo C."/>
            <person name="Racz N."/>
            <person name="Riley R."/>
            <person name="Savchenko A."/>
            <person name="Shiryaev A."/>
            <person name="Soop K."/>
            <person name="Spirin V."/>
            <person name="Szebenyi C."/>
            <person name="Tomsovsky M."/>
            <person name="Tulloss R.E."/>
            <person name="Uehling J."/>
            <person name="Grigoriev I.V."/>
            <person name="Vagvolgyi C."/>
            <person name="Papp T."/>
            <person name="Martin F.M."/>
            <person name="Miettinen O."/>
            <person name="Hibbett D.S."/>
            <person name="Nagy L.G."/>
        </authorList>
    </citation>
    <scope>NUCLEOTIDE SEQUENCE [LARGE SCALE GENOMIC DNA]</scope>
    <source>
        <strain evidence="1 2">NL-1719</strain>
    </source>
</reference>
<dbReference type="EMBL" id="ML208772">
    <property type="protein sequence ID" value="TFK60464.1"/>
    <property type="molecule type" value="Genomic_DNA"/>
</dbReference>
<name>A0ACD3A514_9AGAR</name>
<keyword evidence="2" id="KW-1185">Reference proteome</keyword>
<gene>
    <name evidence="1" type="ORF">BDN72DRAFT_526282</name>
</gene>
<dbReference type="Proteomes" id="UP000308600">
    <property type="component" value="Unassembled WGS sequence"/>
</dbReference>
<protein>
    <submittedName>
        <fullName evidence="1">Uncharacterized protein</fullName>
    </submittedName>
</protein>
<organism evidence="1 2">
    <name type="scientific">Pluteus cervinus</name>
    <dbReference type="NCBI Taxonomy" id="181527"/>
    <lineage>
        <taxon>Eukaryota</taxon>
        <taxon>Fungi</taxon>
        <taxon>Dikarya</taxon>
        <taxon>Basidiomycota</taxon>
        <taxon>Agaricomycotina</taxon>
        <taxon>Agaricomycetes</taxon>
        <taxon>Agaricomycetidae</taxon>
        <taxon>Agaricales</taxon>
        <taxon>Pluteineae</taxon>
        <taxon>Pluteaceae</taxon>
        <taxon>Pluteus</taxon>
    </lineage>
</organism>
<accession>A0ACD3A514</accession>
<proteinExistence type="predicted"/>
<sequence>MDVDIDHANTATDTERWLPNELWLTIFHHLIQPNDLCHIIQTSRKFYTLALPLLLVRLQWRNTTGALRNLAFWDGQAREACLIPRELVVGIVGVGSAGYFNGGSVGGHGGGGGDGGGGGIGGGGGGGGTVTTTALTLANVGAGGRLPPVPGSTAWSSIVESQETIYTQILQRIPKFTSLQTLTLTDARLPLYFYGLLQSLPALTNLGIYRCSLRLIPWDTPIIQSAWTMKLGSMCLEDIQVTEDTTSLVGGGGGNVNPFHGLVAINAQNQGHPALVNAILANAGVNNVVGANTGNNINPGGGGVGPAGALGGGAGGGGGNDGGAPPPPQPPPAPLHPLKLLHSFLQLEDLTLSWRGDIAVSYLRSVWKLPQNLRTLTVHIKSLSQFNLSSVVALLRGCAGSVRRVRMRVGHVSKCLEVPEVRLPWLVEFSGPAVMAPAILVHGTGAGVPQDSGNPTPLPIAIGTVAAADDNNMDTDEEDSAAAAAAERLATGLKVLEIHGPVPLQAFLDMIEKPAAREVEKLTVLVQQWDAEALHAVSQLLPNLKSLTMVYAAGGPSDEFLVSIGPELLKRLSSLQTLVLLSECPEGGGGQATSSASASHQMQGGLRAHAHTHASIHNGRGGHHNPNHGHGQGQGQIANLAHGRTHHNPSFFIWEWEWVGEYVVVVVYGDG</sequence>
<evidence type="ECO:0000313" key="1">
    <source>
        <dbReference type="EMBL" id="TFK60464.1"/>
    </source>
</evidence>